<evidence type="ECO:0000313" key="7">
    <source>
        <dbReference type="EMBL" id="OQX11292.1"/>
    </source>
</evidence>
<feature type="transmembrane region" description="Helical" evidence="6">
    <location>
        <begin position="394"/>
        <end position="415"/>
    </location>
</feature>
<dbReference type="GO" id="GO:0005886">
    <property type="term" value="C:plasma membrane"/>
    <property type="evidence" value="ECO:0007669"/>
    <property type="project" value="UniProtKB-SubCell"/>
</dbReference>
<gene>
    <name evidence="7" type="ORF">BWK73_18080</name>
</gene>
<organism evidence="7 8">
    <name type="scientific">Thiothrix lacustris</name>
    <dbReference type="NCBI Taxonomy" id="525917"/>
    <lineage>
        <taxon>Bacteria</taxon>
        <taxon>Pseudomonadati</taxon>
        <taxon>Pseudomonadota</taxon>
        <taxon>Gammaproteobacteria</taxon>
        <taxon>Thiotrichales</taxon>
        <taxon>Thiotrichaceae</taxon>
        <taxon>Thiothrix</taxon>
    </lineage>
</organism>
<keyword evidence="5 6" id="KW-0472">Membrane</keyword>
<dbReference type="EMBL" id="MTEJ01000091">
    <property type="protein sequence ID" value="OQX11292.1"/>
    <property type="molecule type" value="Genomic_DNA"/>
</dbReference>
<feature type="transmembrane region" description="Helical" evidence="6">
    <location>
        <begin position="124"/>
        <end position="144"/>
    </location>
</feature>
<feature type="transmembrane region" description="Helical" evidence="6">
    <location>
        <begin position="45"/>
        <end position="68"/>
    </location>
</feature>
<feature type="transmembrane region" description="Helical" evidence="6">
    <location>
        <begin position="183"/>
        <end position="202"/>
    </location>
</feature>
<feature type="transmembrane region" description="Helical" evidence="6">
    <location>
        <begin position="367"/>
        <end position="388"/>
    </location>
</feature>
<evidence type="ECO:0000256" key="1">
    <source>
        <dbReference type="ARBA" id="ARBA00004651"/>
    </source>
</evidence>
<protein>
    <submittedName>
        <fullName evidence="7">Polysaccharide biosynthesis protein</fullName>
    </submittedName>
</protein>
<dbReference type="InterPro" id="IPR050833">
    <property type="entry name" value="Poly_Biosynth_Transport"/>
</dbReference>
<evidence type="ECO:0000256" key="5">
    <source>
        <dbReference type="ARBA" id="ARBA00023136"/>
    </source>
</evidence>
<comment type="subcellular location">
    <subcellularLocation>
        <location evidence="1">Cell membrane</location>
        <topology evidence="1">Multi-pass membrane protein</topology>
    </subcellularLocation>
</comment>
<keyword evidence="2" id="KW-1003">Cell membrane</keyword>
<evidence type="ECO:0000256" key="3">
    <source>
        <dbReference type="ARBA" id="ARBA00022692"/>
    </source>
</evidence>
<keyword evidence="4 6" id="KW-1133">Transmembrane helix</keyword>
<feature type="transmembrane region" description="Helical" evidence="6">
    <location>
        <begin position="298"/>
        <end position="319"/>
    </location>
</feature>
<keyword evidence="3 6" id="KW-0812">Transmembrane</keyword>
<feature type="transmembrane region" description="Helical" evidence="6">
    <location>
        <begin position="339"/>
        <end position="360"/>
    </location>
</feature>
<dbReference type="PANTHER" id="PTHR30250:SF11">
    <property type="entry name" value="O-ANTIGEN TRANSPORTER-RELATED"/>
    <property type="match status" value="1"/>
</dbReference>
<evidence type="ECO:0000313" key="8">
    <source>
        <dbReference type="Proteomes" id="UP000192491"/>
    </source>
</evidence>
<evidence type="ECO:0000256" key="6">
    <source>
        <dbReference type="SAM" id="Phobius"/>
    </source>
</evidence>
<accession>A0A1Y1QQ86</accession>
<dbReference type="InterPro" id="IPR002797">
    <property type="entry name" value="Polysacc_synth"/>
</dbReference>
<dbReference type="Proteomes" id="UP000192491">
    <property type="component" value="Unassembled WGS sequence"/>
</dbReference>
<feature type="transmembrane region" description="Helical" evidence="6">
    <location>
        <begin position="262"/>
        <end position="286"/>
    </location>
</feature>
<feature type="transmembrane region" description="Helical" evidence="6">
    <location>
        <begin position="156"/>
        <end position="177"/>
    </location>
</feature>
<feature type="transmembrane region" description="Helical" evidence="6">
    <location>
        <begin position="89"/>
        <end position="112"/>
    </location>
</feature>
<dbReference type="Pfam" id="PF01943">
    <property type="entry name" value="Polysacc_synt"/>
    <property type="match status" value="1"/>
</dbReference>
<dbReference type="AlphaFoldDB" id="A0A1Y1QQ86"/>
<evidence type="ECO:0000256" key="4">
    <source>
        <dbReference type="ARBA" id="ARBA00022989"/>
    </source>
</evidence>
<sequence>MNQQPRSLLMISLLSTIARFAGVGLNFAVAIVLTRHLPMAEAGMVFMLMTLVTGVSLFSRLGVEQWLVRDVARLPVEQMAVQAQHLRDAYRMVIVSSGIFMLGWLVFTPLVQHWLFDDLIKIEALLLAGTGIVTFNLVMMNAAFLKAVRHTSPSILVQNSLPAISYMLLLLVFWQGFQHEQHYLWLYMVSLALAGIASFYWLRPWWQHFQPLSPPSLTIREVLQQSLPLAPVSFFSFLMLWADTLMTGWLLSNEDVALFTVAARLSFVSLFFLGALDATIYPRLLAIQQHQAARLPRFFWQATLLVAGVLGVVTLILLLMGEILLEVFRPEYRQAASTLALLLVAQLVRALSLTFSFMFIIRAQVRFLNSLLMLALLVNIVANLLLIPRYGIEGAAMATLVANLLMTGAIALLFFHKRLLREPEPATQGTPC</sequence>
<reference evidence="7 8" key="1">
    <citation type="submission" date="2017-01" db="EMBL/GenBank/DDBJ databases">
        <title>Novel large sulfur bacteria in the metagenomes of groundwater-fed chemosynthetic microbial mats in the Lake Huron basin.</title>
        <authorList>
            <person name="Sharrar A.M."/>
            <person name="Flood B.E."/>
            <person name="Bailey J.V."/>
            <person name="Jones D.S."/>
            <person name="Biddanda B."/>
            <person name="Ruberg S.A."/>
            <person name="Marcus D.N."/>
            <person name="Dick G.J."/>
        </authorList>
    </citation>
    <scope>NUCLEOTIDE SEQUENCE [LARGE SCALE GENOMIC DNA]</scope>
    <source>
        <strain evidence="7">A8</strain>
    </source>
</reference>
<dbReference type="PANTHER" id="PTHR30250">
    <property type="entry name" value="PST FAMILY PREDICTED COLANIC ACID TRANSPORTER"/>
    <property type="match status" value="1"/>
</dbReference>
<feature type="transmembrane region" description="Helical" evidence="6">
    <location>
        <begin position="7"/>
        <end position="33"/>
    </location>
</feature>
<proteinExistence type="predicted"/>
<evidence type="ECO:0000256" key="2">
    <source>
        <dbReference type="ARBA" id="ARBA00022475"/>
    </source>
</evidence>
<comment type="caution">
    <text evidence="7">The sequence shown here is derived from an EMBL/GenBank/DDBJ whole genome shotgun (WGS) entry which is preliminary data.</text>
</comment>
<feature type="transmembrane region" description="Helical" evidence="6">
    <location>
        <begin position="222"/>
        <end position="242"/>
    </location>
</feature>
<name>A0A1Y1QQ86_9GAMM</name>